<evidence type="ECO:0000313" key="1">
    <source>
        <dbReference type="EMBL" id="RSL83329.1"/>
    </source>
</evidence>
<dbReference type="AlphaFoldDB" id="A0A428S0G3"/>
<keyword evidence="2" id="KW-1185">Reference proteome</keyword>
<proteinExistence type="predicted"/>
<reference evidence="1 2" key="1">
    <citation type="submission" date="2017-06" db="EMBL/GenBank/DDBJ databases">
        <title>Cmopartive genomic analysis of Ambrosia Fusariam Clade fungi.</title>
        <authorList>
            <person name="Stajich J.E."/>
            <person name="Carrillo J."/>
            <person name="Kijimoto T."/>
            <person name="Eskalen A."/>
            <person name="O'Donnell K."/>
            <person name="Kasson M."/>
        </authorList>
    </citation>
    <scope>NUCLEOTIDE SEQUENCE [LARGE SCALE GENOMIC DNA]</scope>
    <source>
        <strain evidence="1 2">NRRL 20438</strain>
    </source>
</reference>
<dbReference type="Proteomes" id="UP000288429">
    <property type="component" value="Unassembled WGS sequence"/>
</dbReference>
<sequence>MARAYASGSAVLAPGAVDARKRKPVLPLAICMQYGDCFVEEENRLSPDCCYHP</sequence>
<accession>A0A428S0G3</accession>
<comment type="caution">
    <text evidence="1">The sequence shown here is derived from an EMBL/GenBank/DDBJ whole genome shotgun (WGS) entry which is preliminary data.</text>
</comment>
<dbReference type="EMBL" id="NIZV01000656">
    <property type="protein sequence ID" value="RSL83329.1"/>
    <property type="molecule type" value="Genomic_DNA"/>
</dbReference>
<organism evidence="1 2">
    <name type="scientific">Fusarium ambrosium</name>
    <dbReference type="NCBI Taxonomy" id="131363"/>
    <lineage>
        <taxon>Eukaryota</taxon>
        <taxon>Fungi</taxon>
        <taxon>Dikarya</taxon>
        <taxon>Ascomycota</taxon>
        <taxon>Pezizomycotina</taxon>
        <taxon>Sordariomycetes</taxon>
        <taxon>Hypocreomycetidae</taxon>
        <taxon>Hypocreales</taxon>
        <taxon>Nectriaceae</taxon>
        <taxon>Fusarium</taxon>
        <taxon>Fusarium solani species complex</taxon>
    </lineage>
</organism>
<protein>
    <submittedName>
        <fullName evidence="1">Uncharacterized protein</fullName>
    </submittedName>
</protein>
<feature type="non-terminal residue" evidence="1">
    <location>
        <position position="53"/>
    </location>
</feature>
<evidence type="ECO:0000313" key="2">
    <source>
        <dbReference type="Proteomes" id="UP000288429"/>
    </source>
</evidence>
<name>A0A428S0G3_9HYPO</name>
<gene>
    <name evidence="1" type="ORF">CDV31_016840</name>
</gene>